<comment type="cofactor">
    <cofactor evidence="1">
        <name>Mg(2+)</name>
        <dbReference type="ChEBI" id="CHEBI:18420"/>
    </cofactor>
</comment>
<protein>
    <recommendedName>
        <fullName evidence="7">Polyprenyl synthetase</fullName>
    </recommendedName>
</protein>
<dbReference type="InterPro" id="IPR033749">
    <property type="entry name" value="Polyprenyl_synt_CS"/>
</dbReference>
<evidence type="ECO:0000256" key="4">
    <source>
        <dbReference type="ARBA" id="ARBA00022723"/>
    </source>
</evidence>
<organism evidence="6">
    <name type="scientific">marine metagenome</name>
    <dbReference type="NCBI Taxonomy" id="408172"/>
    <lineage>
        <taxon>unclassified sequences</taxon>
        <taxon>metagenomes</taxon>
        <taxon>ecological metagenomes</taxon>
    </lineage>
</organism>
<dbReference type="GO" id="GO:0046872">
    <property type="term" value="F:metal ion binding"/>
    <property type="evidence" value="ECO:0007669"/>
    <property type="project" value="UniProtKB-KW"/>
</dbReference>
<dbReference type="PROSITE" id="PS00723">
    <property type="entry name" value="POLYPRENYL_SYNTHASE_1"/>
    <property type="match status" value="1"/>
</dbReference>
<comment type="similarity">
    <text evidence="2">Belongs to the FPP/GGPP synthase family.</text>
</comment>
<dbReference type="CDD" id="cd00685">
    <property type="entry name" value="Trans_IPPS_HT"/>
    <property type="match status" value="1"/>
</dbReference>
<dbReference type="GO" id="GO:0004659">
    <property type="term" value="F:prenyltransferase activity"/>
    <property type="evidence" value="ECO:0007669"/>
    <property type="project" value="InterPro"/>
</dbReference>
<sequence length="339" mass="38243">MGNVIKLVKRKYKDDEPIQNLLSLIENDFVKVENLIKQQIISEVDRIPDLANHIIQLGGKRLRPILTLTCSKICGYTGDKHINLAAAVELMHTATLLHDDVVDESNLRRGKTTSHILWDNKSSILVGDFLLGKAFQLMVESRSLDSLKNLSDASVKIAEGEVMQLISSENIKTTEDQYMEIIEAKTASLFSTSCVVGGLISNSKEEEIEALLSFGKNIGITFQLKDDALDYFGKKEELGKNPGDDFFEGKVTLPIILAYRRGNKDEKEFLKNTFEEKIRNKNALKKTTEIIRKYKTIEDTLERANHHGKIAKDALEIFPDDPFKNALMKLVDFSIVRSN</sequence>
<keyword evidence="3" id="KW-0808">Transferase</keyword>
<gene>
    <name evidence="6" type="ORF">METZ01_LOCUS21707</name>
</gene>
<evidence type="ECO:0000256" key="3">
    <source>
        <dbReference type="ARBA" id="ARBA00022679"/>
    </source>
</evidence>
<proteinExistence type="inferred from homology"/>
<dbReference type="Gene3D" id="1.10.600.10">
    <property type="entry name" value="Farnesyl Diphosphate Synthase"/>
    <property type="match status" value="1"/>
</dbReference>
<evidence type="ECO:0000256" key="2">
    <source>
        <dbReference type="ARBA" id="ARBA00006706"/>
    </source>
</evidence>
<dbReference type="EMBL" id="UINC01001045">
    <property type="protein sequence ID" value="SUZ68853.1"/>
    <property type="molecule type" value="Genomic_DNA"/>
</dbReference>
<keyword evidence="5" id="KW-0460">Magnesium</keyword>
<dbReference type="InterPro" id="IPR000092">
    <property type="entry name" value="Polyprenyl_synt"/>
</dbReference>
<reference evidence="6" key="1">
    <citation type="submission" date="2018-05" db="EMBL/GenBank/DDBJ databases">
        <authorList>
            <person name="Lanie J.A."/>
            <person name="Ng W.-L."/>
            <person name="Kazmierczak K.M."/>
            <person name="Andrzejewski T.M."/>
            <person name="Davidsen T.M."/>
            <person name="Wayne K.J."/>
            <person name="Tettelin H."/>
            <person name="Glass J.I."/>
            <person name="Rusch D."/>
            <person name="Podicherti R."/>
            <person name="Tsui H.-C.T."/>
            <person name="Winkler M.E."/>
        </authorList>
    </citation>
    <scope>NUCLEOTIDE SEQUENCE</scope>
</reference>
<evidence type="ECO:0000313" key="6">
    <source>
        <dbReference type="EMBL" id="SUZ68853.1"/>
    </source>
</evidence>
<dbReference type="SFLD" id="SFLDS00005">
    <property type="entry name" value="Isoprenoid_Synthase_Type_I"/>
    <property type="match status" value="1"/>
</dbReference>
<dbReference type="PANTHER" id="PTHR12001">
    <property type="entry name" value="GERANYLGERANYL PYROPHOSPHATE SYNTHASE"/>
    <property type="match status" value="1"/>
</dbReference>
<evidence type="ECO:0000256" key="1">
    <source>
        <dbReference type="ARBA" id="ARBA00001946"/>
    </source>
</evidence>
<keyword evidence="4" id="KW-0479">Metal-binding</keyword>
<dbReference type="SUPFAM" id="SSF48576">
    <property type="entry name" value="Terpenoid synthases"/>
    <property type="match status" value="1"/>
</dbReference>
<dbReference type="GO" id="GO:0008299">
    <property type="term" value="P:isoprenoid biosynthetic process"/>
    <property type="evidence" value="ECO:0007669"/>
    <property type="project" value="InterPro"/>
</dbReference>
<dbReference type="AlphaFoldDB" id="A0A381PTR5"/>
<evidence type="ECO:0008006" key="7">
    <source>
        <dbReference type="Google" id="ProtNLM"/>
    </source>
</evidence>
<accession>A0A381PTR5</accession>
<name>A0A381PTR5_9ZZZZ</name>
<dbReference type="PANTHER" id="PTHR12001:SF69">
    <property type="entry name" value="ALL TRANS-POLYPRENYL-DIPHOSPHATE SYNTHASE PDSS1"/>
    <property type="match status" value="1"/>
</dbReference>
<dbReference type="InterPro" id="IPR008949">
    <property type="entry name" value="Isoprenoid_synthase_dom_sf"/>
</dbReference>
<dbReference type="Pfam" id="PF00348">
    <property type="entry name" value="polyprenyl_synt"/>
    <property type="match status" value="1"/>
</dbReference>
<evidence type="ECO:0000256" key="5">
    <source>
        <dbReference type="ARBA" id="ARBA00022842"/>
    </source>
</evidence>